<accession>A0A8S5R3H4</accession>
<dbReference type="InterPro" id="IPR006485">
    <property type="entry name" value="Phage-like_holin"/>
</dbReference>
<feature type="transmembrane region" description="Helical" evidence="1">
    <location>
        <begin position="55"/>
        <end position="72"/>
    </location>
</feature>
<keyword evidence="1" id="KW-0472">Membrane</keyword>
<dbReference type="EMBL" id="BK015807">
    <property type="protein sequence ID" value="DAE26038.1"/>
    <property type="molecule type" value="Genomic_DNA"/>
</dbReference>
<keyword evidence="1" id="KW-1133">Transmembrane helix</keyword>
<proteinExistence type="predicted"/>
<organism evidence="2">
    <name type="scientific">Siphoviridae sp. ctEkS11</name>
    <dbReference type="NCBI Taxonomy" id="2827272"/>
    <lineage>
        <taxon>Viruses</taxon>
        <taxon>Duplodnaviria</taxon>
        <taxon>Heunggongvirae</taxon>
        <taxon>Uroviricota</taxon>
        <taxon>Caudoviricetes</taxon>
    </lineage>
</organism>
<name>A0A8S5R3H4_9CAUD</name>
<keyword evidence="1" id="KW-0812">Transmembrane</keyword>
<protein>
    <submittedName>
        <fullName evidence="2">Holin</fullName>
    </submittedName>
</protein>
<dbReference type="NCBIfam" id="TIGR01598">
    <property type="entry name" value="holin_phiLC3"/>
    <property type="match status" value="1"/>
</dbReference>
<evidence type="ECO:0000313" key="2">
    <source>
        <dbReference type="EMBL" id="DAE26038.1"/>
    </source>
</evidence>
<sequence length="93" mass="10526">MNKINWKVRFNKENILFITQVIISVVIPILTYFGLQASDLTTWSKVWETFVQAISNPYVVVMALVSLFNAITDPTTRGIGDSTTALTYKNPKE</sequence>
<evidence type="ECO:0000256" key="1">
    <source>
        <dbReference type="SAM" id="Phobius"/>
    </source>
</evidence>
<feature type="transmembrane region" description="Helical" evidence="1">
    <location>
        <begin position="15"/>
        <end position="35"/>
    </location>
</feature>
<reference evidence="2" key="1">
    <citation type="journal article" date="2021" name="Proc. Natl. Acad. Sci. U.S.A.">
        <title>A Catalog of Tens of Thousands of Viruses from Human Metagenomes Reveals Hidden Associations with Chronic Diseases.</title>
        <authorList>
            <person name="Tisza M.J."/>
            <person name="Buck C.B."/>
        </authorList>
    </citation>
    <scope>NUCLEOTIDE SEQUENCE</scope>
    <source>
        <strain evidence="2">CtEkS11</strain>
    </source>
</reference>
<dbReference type="Pfam" id="PF04531">
    <property type="entry name" value="Phage_holin_1"/>
    <property type="match status" value="1"/>
</dbReference>